<organism evidence="1 2">
    <name type="scientific">Methylopila turkensis</name>
    <dbReference type="NCBI Taxonomy" id="1437816"/>
    <lineage>
        <taxon>Bacteria</taxon>
        <taxon>Pseudomonadati</taxon>
        <taxon>Pseudomonadota</taxon>
        <taxon>Alphaproteobacteria</taxon>
        <taxon>Hyphomicrobiales</taxon>
        <taxon>Methylopilaceae</taxon>
        <taxon>Methylopila</taxon>
    </lineage>
</organism>
<dbReference type="GO" id="GO:0032259">
    <property type="term" value="P:methylation"/>
    <property type="evidence" value="ECO:0007669"/>
    <property type="project" value="UniProtKB-KW"/>
</dbReference>
<evidence type="ECO:0000313" key="2">
    <source>
        <dbReference type="Proteomes" id="UP001143309"/>
    </source>
</evidence>
<dbReference type="InterPro" id="IPR029063">
    <property type="entry name" value="SAM-dependent_MTases_sf"/>
</dbReference>
<reference evidence="1" key="2">
    <citation type="submission" date="2023-01" db="EMBL/GenBank/DDBJ databases">
        <authorList>
            <person name="Sun Q."/>
            <person name="Evtushenko L."/>
        </authorList>
    </citation>
    <scope>NUCLEOTIDE SEQUENCE</scope>
    <source>
        <strain evidence="1">VKM B-2748</strain>
    </source>
</reference>
<dbReference type="Proteomes" id="UP001143309">
    <property type="component" value="Unassembled WGS sequence"/>
</dbReference>
<reference evidence="1" key="1">
    <citation type="journal article" date="2014" name="Int. J. Syst. Evol. Microbiol.">
        <title>Complete genome sequence of Corynebacterium casei LMG S-19264T (=DSM 44701T), isolated from a smear-ripened cheese.</title>
        <authorList>
            <consortium name="US DOE Joint Genome Institute (JGI-PGF)"/>
            <person name="Walter F."/>
            <person name="Albersmeier A."/>
            <person name="Kalinowski J."/>
            <person name="Ruckert C."/>
        </authorList>
    </citation>
    <scope>NUCLEOTIDE SEQUENCE</scope>
    <source>
        <strain evidence="1">VKM B-2748</strain>
    </source>
</reference>
<dbReference type="AlphaFoldDB" id="A0A9W6N807"/>
<gene>
    <name evidence="1" type="ORF">GCM10008174_26620</name>
</gene>
<proteinExistence type="predicted"/>
<accession>A0A9W6N807</accession>
<dbReference type="SUPFAM" id="SSF53335">
    <property type="entry name" value="S-adenosyl-L-methionine-dependent methyltransferases"/>
    <property type="match status" value="1"/>
</dbReference>
<keyword evidence="2" id="KW-1185">Reference proteome</keyword>
<dbReference type="RefSeq" id="WP_271201402.1">
    <property type="nucleotide sequence ID" value="NZ_BSFL01000003.1"/>
</dbReference>
<comment type="caution">
    <text evidence="1">The sequence shown here is derived from an EMBL/GenBank/DDBJ whole genome shotgun (WGS) entry which is preliminary data.</text>
</comment>
<keyword evidence="1" id="KW-0808">Transferase</keyword>
<protein>
    <submittedName>
        <fullName evidence="1">SAM-dependent methyltransferase</fullName>
    </submittedName>
</protein>
<dbReference type="GO" id="GO:0008168">
    <property type="term" value="F:methyltransferase activity"/>
    <property type="evidence" value="ECO:0007669"/>
    <property type="project" value="UniProtKB-KW"/>
</dbReference>
<evidence type="ECO:0000313" key="1">
    <source>
        <dbReference type="EMBL" id="GLK80921.1"/>
    </source>
</evidence>
<dbReference type="EMBL" id="BSFL01000003">
    <property type="protein sequence ID" value="GLK80921.1"/>
    <property type="molecule type" value="Genomic_DNA"/>
</dbReference>
<sequence length="200" mass="21489">MNATTTFDGLTFIREWLTAPLRVGAILPSGATLARAMTAEIDRSVGAVIELGPGTGVFTQALLERGVPEHRLALIETGSEFATLLQLRFPEARTLWMDASALRQVALFDGEKAGAVVSGLPLLSMKPRKVIAILDGAFSHLKPGGAFYQFTYGPNCPVPRPILDRLGLKASRVGRALANMPPATVYRIQRRAPRRPGGEG</sequence>
<keyword evidence="1" id="KW-0489">Methyltransferase</keyword>
<dbReference type="FunFam" id="3.40.50.150:FF:000346">
    <property type="entry name" value="Phospholipid N-methyltransferase"/>
    <property type="match status" value="1"/>
</dbReference>
<dbReference type="Gene3D" id="3.40.50.150">
    <property type="entry name" value="Vaccinia Virus protein VP39"/>
    <property type="match status" value="1"/>
</dbReference>
<name>A0A9W6N807_9HYPH</name>